<feature type="compositionally biased region" description="Basic and acidic residues" evidence="1">
    <location>
        <begin position="432"/>
        <end position="444"/>
    </location>
</feature>
<dbReference type="EMBL" id="MIGC01000049">
    <property type="protein sequence ID" value="PHJ26020.1"/>
    <property type="molecule type" value="Genomic_DNA"/>
</dbReference>
<gene>
    <name evidence="2" type="ORF">CSUI_000125</name>
</gene>
<reference evidence="2 3" key="1">
    <citation type="journal article" date="2017" name="Int. J. Parasitol.">
        <title>The genome of the protozoan parasite Cystoisospora suis and a reverse vaccinology approach to identify vaccine candidates.</title>
        <authorList>
            <person name="Palmieri N."/>
            <person name="Shrestha A."/>
            <person name="Ruttkowski B."/>
            <person name="Beck T."/>
            <person name="Vogl C."/>
            <person name="Tomley F."/>
            <person name="Blake D.P."/>
            <person name="Joachim A."/>
        </authorList>
    </citation>
    <scope>NUCLEOTIDE SEQUENCE [LARGE SCALE GENOMIC DNA]</scope>
    <source>
        <strain evidence="2 3">Wien I</strain>
    </source>
</reference>
<feature type="compositionally biased region" description="Low complexity" evidence="1">
    <location>
        <begin position="189"/>
        <end position="211"/>
    </location>
</feature>
<evidence type="ECO:0000256" key="1">
    <source>
        <dbReference type="SAM" id="MobiDB-lite"/>
    </source>
</evidence>
<keyword evidence="3" id="KW-1185">Reference proteome</keyword>
<dbReference type="AlphaFoldDB" id="A0A2C6L290"/>
<name>A0A2C6L290_9APIC</name>
<accession>A0A2C6L290</accession>
<organism evidence="2 3">
    <name type="scientific">Cystoisospora suis</name>
    <dbReference type="NCBI Taxonomy" id="483139"/>
    <lineage>
        <taxon>Eukaryota</taxon>
        <taxon>Sar</taxon>
        <taxon>Alveolata</taxon>
        <taxon>Apicomplexa</taxon>
        <taxon>Conoidasida</taxon>
        <taxon>Coccidia</taxon>
        <taxon>Eucoccidiorida</taxon>
        <taxon>Eimeriorina</taxon>
        <taxon>Sarcocystidae</taxon>
        <taxon>Cystoisospora</taxon>
    </lineage>
</organism>
<sequence length="474" mass="53303">MYLLTSSPMARPRRVFVSAFPVFPFTSSPGRSRWLFRATVETGRPHTASQPSPDPVSALHEYCCSDRNRLPKKSLSSSECLSPRFLVQDSPTLSRRRLFFSGCNGIPPCLVRRRRESLTSSGGSHPSDSSFLPHSSSFSPSSLSFSDIGFPYHSSMYSACAALTGEVSRRLGQPLVSCLASRGRQRHMSSSTSNSSTSSPSTLSSSSASPGLSPRFRSAVHREMVVSVTRTHLQNLLLRRFGTFRTQECRVIKSREFTSVVLSRWAAVLVDQNLRLDGENGSILAYSAPPFDVLKDSKVKNLIARDLEVRWFVNKLIANNVSTVGIDDGEGGQEGDEDERRIKKVQEGDHIPQPHFPSVLRQDHPQYPYEPYEMEKLRDLYGVLLKWPYRERGLVRSVAMRRAELERRQEEKELLEAGVREDEEPGRRKSRLKEGSTEKEEKPEAAGQLRITTGCSDNYIYAPSEMETGLYKEM</sequence>
<protein>
    <submittedName>
        <fullName evidence="2">Uncharacterized protein</fullName>
    </submittedName>
</protein>
<evidence type="ECO:0000313" key="3">
    <source>
        <dbReference type="Proteomes" id="UP000221165"/>
    </source>
</evidence>
<comment type="caution">
    <text evidence="2">The sequence shown here is derived from an EMBL/GenBank/DDBJ whole genome shotgun (WGS) entry which is preliminary data.</text>
</comment>
<dbReference type="GeneID" id="94423570"/>
<dbReference type="Proteomes" id="UP000221165">
    <property type="component" value="Unassembled WGS sequence"/>
</dbReference>
<proteinExistence type="predicted"/>
<dbReference type="OrthoDB" id="360649at2759"/>
<dbReference type="RefSeq" id="XP_067927666.1">
    <property type="nucleotide sequence ID" value="XM_068060359.1"/>
</dbReference>
<dbReference type="VEuPathDB" id="ToxoDB:CSUI_000125"/>
<feature type="region of interest" description="Disordered" evidence="1">
    <location>
        <begin position="182"/>
        <end position="211"/>
    </location>
</feature>
<evidence type="ECO:0000313" key="2">
    <source>
        <dbReference type="EMBL" id="PHJ26020.1"/>
    </source>
</evidence>
<feature type="region of interest" description="Disordered" evidence="1">
    <location>
        <begin position="416"/>
        <end position="450"/>
    </location>
</feature>